<dbReference type="AlphaFoldDB" id="A0A9W9AH94"/>
<comment type="caution">
    <text evidence="2">The sequence shown here is derived from an EMBL/GenBank/DDBJ whole genome shotgun (WGS) entry which is preliminary data.</text>
</comment>
<gene>
    <name evidence="2" type="ORF">C8J55DRAFT_488852</name>
</gene>
<dbReference type="EMBL" id="JANVFS010000014">
    <property type="protein sequence ID" value="KAJ4481694.1"/>
    <property type="molecule type" value="Genomic_DNA"/>
</dbReference>
<feature type="compositionally biased region" description="Basic and acidic residues" evidence="1">
    <location>
        <begin position="189"/>
        <end position="204"/>
    </location>
</feature>
<evidence type="ECO:0000313" key="2">
    <source>
        <dbReference type="EMBL" id="KAJ4481694.1"/>
    </source>
</evidence>
<reference evidence="2" key="1">
    <citation type="submission" date="2022-08" db="EMBL/GenBank/DDBJ databases">
        <authorList>
            <consortium name="DOE Joint Genome Institute"/>
            <person name="Min B."/>
            <person name="Riley R."/>
            <person name="Sierra-Patev S."/>
            <person name="Naranjo-Ortiz M."/>
            <person name="Looney B."/>
            <person name="Konkel Z."/>
            <person name="Slot J.C."/>
            <person name="Sakamoto Y."/>
            <person name="Steenwyk J.L."/>
            <person name="Rokas A."/>
            <person name="Carro J."/>
            <person name="Camarero S."/>
            <person name="Ferreira P."/>
            <person name="Molpeceres G."/>
            <person name="Ruiz-Duenas F.J."/>
            <person name="Serrano A."/>
            <person name="Henrissat B."/>
            <person name="Drula E."/>
            <person name="Hughes K.W."/>
            <person name="Mata J.L."/>
            <person name="Ishikawa N.K."/>
            <person name="Vargas-Isla R."/>
            <person name="Ushijima S."/>
            <person name="Smith C.A."/>
            <person name="Ahrendt S."/>
            <person name="Andreopoulos W."/>
            <person name="He G."/>
            <person name="Labutti K."/>
            <person name="Lipzen A."/>
            <person name="Ng V."/>
            <person name="Sandor L."/>
            <person name="Barry K."/>
            <person name="Martinez A.T."/>
            <person name="Xiao Y."/>
            <person name="Gibbons J.G."/>
            <person name="Terashima K."/>
            <person name="Hibbett D.S."/>
            <person name="Grigoriev I.V."/>
        </authorList>
    </citation>
    <scope>NUCLEOTIDE SEQUENCE</scope>
    <source>
        <strain evidence="2">Sp2 HRB7682 ss15</strain>
    </source>
</reference>
<protein>
    <submittedName>
        <fullName evidence="2">Uncharacterized protein</fullName>
    </submittedName>
</protein>
<feature type="region of interest" description="Disordered" evidence="1">
    <location>
        <begin position="86"/>
        <end position="133"/>
    </location>
</feature>
<evidence type="ECO:0000256" key="1">
    <source>
        <dbReference type="SAM" id="MobiDB-lite"/>
    </source>
</evidence>
<reference evidence="2" key="2">
    <citation type="journal article" date="2023" name="Proc. Natl. Acad. Sci. U.S.A.">
        <title>A global phylogenomic analysis of the shiitake genus Lentinula.</title>
        <authorList>
            <person name="Sierra-Patev S."/>
            <person name="Min B."/>
            <person name="Naranjo-Ortiz M."/>
            <person name="Looney B."/>
            <person name="Konkel Z."/>
            <person name="Slot J.C."/>
            <person name="Sakamoto Y."/>
            <person name="Steenwyk J.L."/>
            <person name="Rokas A."/>
            <person name="Carro J."/>
            <person name="Camarero S."/>
            <person name="Ferreira P."/>
            <person name="Molpeceres G."/>
            <person name="Ruiz-Duenas F.J."/>
            <person name="Serrano A."/>
            <person name="Henrissat B."/>
            <person name="Drula E."/>
            <person name="Hughes K.W."/>
            <person name="Mata J.L."/>
            <person name="Ishikawa N.K."/>
            <person name="Vargas-Isla R."/>
            <person name="Ushijima S."/>
            <person name="Smith C.A."/>
            <person name="Donoghue J."/>
            <person name="Ahrendt S."/>
            <person name="Andreopoulos W."/>
            <person name="He G."/>
            <person name="LaButti K."/>
            <person name="Lipzen A."/>
            <person name="Ng V."/>
            <person name="Riley R."/>
            <person name="Sandor L."/>
            <person name="Barry K."/>
            <person name="Martinez A.T."/>
            <person name="Xiao Y."/>
            <person name="Gibbons J.G."/>
            <person name="Terashima K."/>
            <person name="Grigoriev I.V."/>
            <person name="Hibbett D."/>
        </authorList>
    </citation>
    <scope>NUCLEOTIDE SEQUENCE</scope>
    <source>
        <strain evidence="2">Sp2 HRB7682 ss15</strain>
    </source>
</reference>
<feature type="compositionally biased region" description="Basic and acidic residues" evidence="1">
    <location>
        <begin position="90"/>
        <end position="105"/>
    </location>
</feature>
<feature type="region of interest" description="Disordered" evidence="1">
    <location>
        <begin position="165"/>
        <end position="204"/>
    </location>
</feature>
<name>A0A9W9AH94_9AGAR</name>
<proteinExistence type="predicted"/>
<accession>A0A9W9AH94</accession>
<evidence type="ECO:0000313" key="3">
    <source>
        <dbReference type="Proteomes" id="UP001150238"/>
    </source>
</evidence>
<dbReference type="Proteomes" id="UP001150238">
    <property type="component" value="Unassembled WGS sequence"/>
</dbReference>
<sequence length="204" mass="22053">MLKLARAFDPSLDTVTGSLVFLRKLCRFGLVGGIHEVIWAQLRSFNSANAIAKYYQDYVLDGAAVALIDHREEDGRRRCSMQKQEWVVQGEEKQPKSAKREENDMGWRIGLSDDGSEYDEAKDTGEPGLGGGVGLSIPLDGVLRSNERGGDDLELGPDLSDILLERAGGNGNGPKVATSGDTARGGGDSGRENIDSEDAIERMI</sequence>
<organism evidence="2 3">
    <name type="scientific">Lentinula lateritia</name>
    <dbReference type="NCBI Taxonomy" id="40482"/>
    <lineage>
        <taxon>Eukaryota</taxon>
        <taxon>Fungi</taxon>
        <taxon>Dikarya</taxon>
        <taxon>Basidiomycota</taxon>
        <taxon>Agaricomycotina</taxon>
        <taxon>Agaricomycetes</taxon>
        <taxon>Agaricomycetidae</taxon>
        <taxon>Agaricales</taxon>
        <taxon>Marasmiineae</taxon>
        <taxon>Omphalotaceae</taxon>
        <taxon>Lentinula</taxon>
    </lineage>
</organism>